<organism evidence="1">
    <name type="scientific">Iridovirus LCIVAC01</name>
    <dbReference type="NCBI Taxonomy" id="2506607"/>
    <lineage>
        <taxon>Viruses</taxon>
        <taxon>Varidnaviria</taxon>
        <taxon>Bamfordvirae</taxon>
        <taxon>Nucleocytoviricota</taxon>
        <taxon>Megaviricetes</taxon>
        <taxon>Pimascovirales</taxon>
        <taxon>Pimascovirales incertae sedis</taxon>
        <taxon>Iridoviridae</taxon>
    </lineage>
</organism>
<evidence type="ECO:0000313" key="1">
    <source>
        <dbReference type="EMBL" id="QBK85335.1"/>
    </source>
</evidence>
<accession>A0A481YRJ1</accession>
<protein>
    <submittedName>
        <fullName evidence="1">Uncharacterized protein</fullName>
    </submittedName>
</protein>
<reference evidence="1" key="1">
    <citation type="journal article" date="2019" name="MBio">
        <title>Virus Genomes from Deep Sea Sediments Expand the Ocean Megavirome and Support Independent Origins of Viral Gigantism.</title>
        <authorList>
            <person name="Backstrom D."/>
            <person name="Yutin N."/>
            <person name="Jorgensen S.L."/>
            <person name="Dharamshi J."/>
            <person name="Homa F."/>
            <person name="Zaremba-Niedwiedzka K."/>
            <person name="Spang A."/>
            <person name="Wolf Y.I."/>
            <person name="Koonin E.V."/>
            <person name="Ettema T.J."/>
        </authorList>
    </citation>
    <scope>NUCLEOTIDE SEQUENCE</scope>
</reference>
<name>A0A481YRJ1_9VIRU</name>
<dbReference type="EMBL" id="MK500317">
    <property type="protein sequence ID" value="QBK85335.1"/>
    <property type="molecule type" value="Genomic_DNA"/>
</dbReference>
<proteinExistence type="predicted"/>
<sequence>MRVASVLNVWFHAGFDGVGVNTNNNFFLDLDLSTLGLVTGASNGDNIGGAATMDGVLSPNVAQTNVGTNIIILNGNPLVIRVRYDWFINSSIALGLNLQGTFSIPLIS</sequence>
<gene>
    <name evidence="1" type="ORF">LCIVAC01_01440</name>
</gene>